<dbReference type="PANTHER" id="PTHR33420:SF4">
    <property type="entry name" value="FIMBRIAL-LIKE PROTEIN FIMF"/>
    <property type="match status" value="1"/>
</dbReference>
<feature type="domain" description="Fimbrial-type adhesion" evidence="2">
    <location>
        <begin position="27"/>
        <end position="172"/>
    </location>
</feature>
<organism evidence="3 4">
    <name type="scientific">Serratia quinivorans</name>
    <dbReference type="NCBI Taxonomy" id="137545"/>
    <lineage>
        <taxon>Bacteria</taxon>
        <taxon>Pseudomonadati</taxon>
        <taxon>Pseudomonadota</taxon>
        <taxon>Gammaproteobacteria</taxon>
        <taxon>Enterobacterales</taxon>
        <taxon>Yersiniaceae</taxon>
        <taxon>Serratia</taxon>
    </lineage>
</organism>
<keyword evidence="1" id="KW-0732">Signal</keyword>
<dbReference type="InterPro" id="IPR050263">
    <property type="entry name" value="Bact_Fimbrial_Adh_Pro"/>
</dbReference>
<sequence length="174" mass="17290">MTLFKPLMAAGLALLLPGTTLADSASINVTGRILSSACQPEVNPLNVPLGTLSQSALAGKGSTASAIRFTLRLKNCPAEISQVQVRFDGSAVSGDTSVLALTAGTGVAGGVGIQLQDANAAVLRFGQPSAAMAIQGGAGSVSSLAFTARYIAISDTVSAGSANASATFTILYSN</sequence>
<dbReference type="RefSeq" id="WP_368453020.1">
    <property type="nucleotide sequence ID" value="NZ_JBFQXQ010000001.1"/>
</dbReference>
<dbReference type="Pfam" id="PF00419">
    <property type="entry name" value="Fimbrial"/>
    <property type="match status" value="1"/>
</dbReference>
<evidence type="ECO:0000313" key="4">
    <source>
        <dbReference type="Proteomes" id="UP001558101"/>
    </source>
</evidence>
<comment type="caution">
    <text evidence="3">The sequence shown here is derived from an EMBL/GenBank/DDBJ whole genome shotgun (WGS) entry which is preliminary data.</text>
</comment>
<dbReference type="Proteomes" id="UP001558101">
    <property type="component" value="Unassembled WGS sequence"/>
</dbReference>
<evidence type="ECO:0000256" key="1">
    <source>
        <dbReference type="SAM" id="SignalP"/>
    </source>
</evidence>
<dbReference type="EMBL" id="JBFQXQ010000001">
    <property type="protein sequence ID" value="MEX3170633.1"/>
    <property type="molecule type" value="Genomic_DNA"/>
</dbReference>
<name>A0ABV3UB13_9GAMM</name>
<accession>A0ABV3UB13</accession>
<dbReference type="Gene3D" id="2.60.40.1090">
    <property type="entry name" value="Fimbrial-type adhesion domain"/>
    <property type="match status" value="1"/>
</dbReference>
<dbReference type="InterPro" id="IPR008966">
    <property type="entry name" value="Adhesion_dom_sf"/>
</dbReference>
<keyword evidence="4" id="KW-1185">Reference proteome</keyword>
<dbReference type="PANTHER" id="PTHR33420">
    <property type="entry name" value="FIMBRIAL SUBUNIT ELFA-RELATED"/>
    <property type="match status" value="1"/>
</dbReference>
<protein>
    <submittedName>
        <fullName evidence="3">Fimbrial protein</fullName>
    </submittedName>
</protein>
<evidence type="ECO:0000259" key="2">
    <source>
        <dbReference type="Pfam" id="PF00419"/>
    </source>
</evidence>
<evidence type="ECO:0000313" key="3">
    <source>
        <dbReference type="EMBL" id="MEX3170633.1"/>
    </source>
</evidence>
<proteinExistence type="predicted"/>
<feature type="chain" id="PRO_5045611526" evidence="1">
    <location>
        <begin position="23"/>
        <end position="174"/>
    </location>
</feature>
<reference evidence="3 4" key="1">
    <citation type="submission" date="2024-07" db="EMBL/GenBank/DDBJ databases">
        <title>Genomes of novel Serratia strains from suburban soil.</title>
        <authorList>
            <person name="Markert E.X."/>
            <person name="Severe K."/>
            <person name="Severe L."/>
            <person name="Twing K.I."/>
            <person name="Ward L.M."/>
        </authorList>
    </citation>
    <scope>NUCLEOTIDE SEQUENCE [LARGE SCALE GENOMIC DNA]</scope>
    <source>
        <strain evidence="3 4">3C-UT</strain>
    </source>
</reference>
<dbReference type="SUPFAM" id="SSF49401">
    <property type="entry name" value="Bacterial adhesins"/>
    <property type="match status" value="1"/>
</dbReference>
<dbReference type="InterPro" id="IPR000259">
    <property type="entry name" value="Adhesion_dom_fimbrial"/>
</dbReference>
<dbReference type="InterPro" id="IPR036937">
    <property type="entry name" value="Adhesion_dom_fimbrial_sf"/>
</dbReference>
<gene>
    <name evidence="3" type="ORF">AB4M04_00860</name>
</gene>
<feature type="signal peptide" evidence="1">
    <location>
        <begin position="1"/>
        <end position="22"/>
    </location>
</feature>